<dbReference type="EMBL" id="SPLM01000074">
    <property type="protein sequence ID" value="TMW62211.1"/>
    <property type="molecule type" value="Genomic_DNA"/>
</dbReference>
<keyword evidence="1" id="KW-0812">Transmembrane</keyword>
<reference evidence="3" key="1">
    <citation type="submission" date="2019-03" db="EMBL/GenBank/DDBJ databases">
        <title>Long read genome sequence of the mycoparasitic Pythium oligandrum ATCC 38472 isolated from sugarbeet rhizosphere.</title>
        <authorList>
            <person name="Gaulin E."/>
        </authorList>
    </citation>
    <scope>NUCLEOTIDE SEQUENCE</scope>
    <source>
        <strain evidence="3">ATCC 38472_TT</strain>
    </source>
</reference>
<sequence length="433" mass="46846">MMRPHAILRGGITRATRTLRGEEVSASKAQTNARAMMCLTRRWASSNPSNTPPKGGVPKEMLVHEGKAILKLMIGGVLLATGFIASSGFVIEKMKEINPMPAPGRFLELHDDAGNPVKVHYRLRGNGDVTVIFDGGVGETSFDWDKVAEQVAEFATVLSIDRPGLGFSTPGSLPRTASQVAKEYADILEMVNVPRNVVLVGHGAGGYNMRQLAKDLTQHATGSNVKCQGLVLVDALQENLRAELESVSEPVRAALQKMDANGDTVLRLAHVGIIRLITTVQRKKMMDKYSAEALPYVEFYTPTPAHRRGANNENAALPLTEERFRESPPVRGLDVPTVVLTHGKADLFEGMIMQPGITPPAVAALEDKWQEAQRVLAKTVSSKPALQIIVKDGGHCIHHEKPEEVTKVVRALVNETRGDGAGLESLTTATCPV</sequence>
<dbReference type="InterPro" id="IPR050266">
    <property type="entry name" value="AB_hydrolase_sf"/>
</dbReference>
<dbReference type="InterPro" id="IPR029058">
    <property type="entry name" value="AB_hydrolase_fold"/>
</dbReference>
<keyword evidence="4" id="KW-1185">Reference proteome</keyword>
<gene>
    <name evidence="3" type="ORF">Poli38472_009704</name>
</gene>
<dbReference type="InterPro" id="IPR000073">
    <property type="entry name" value="AB_hydrolase_1"/>
</dbReference>
<dbReference type="GO" id="GO:0016020">
    <property type="term" value="C:membrane"/>
    <property type="evidence" value="ECO:0007669"/>
    <property type="project" value="TreeGrafter"/>
</dbReference>
<name>A0A8K1CEZ7_PYTOL</name>
<dbReference type="OrthoDB" id="294702at2759"/>
<dbReference type="AlphaFoldDB" id="A0A8K1CEZ7"/>
<evidence type="ECO:0000313" key="4">
    <source>
        <dbReference type="Proteomes" id="UP000794436"/>
    </source>
</evidence>
<organism evidence="3 4">
    <name type="scientific">Pythium oligandrum</name>
    <name type="common">Mycoparasitic fungus</name>
    <dbReference type="NCBI Taxonomy" id="41045"/>
    <lineage>
        <taxon>Eukaryota</taxon>
        <taxon>Sar</taxon>
        <taxon>Stramenopiles</taxon>
        <taxon>Oomycota</taxon>
        <taxon>Peronosporomycetes</taxon>
        <taxon>Pythiales</taxon>
        <taxon>Pythiaceae</taxon>
        <taxon>Pythium</taxon>
    </lineage>
</organism>
<comment type="caution">
    <text evidence="3">The sequence shown here is derived from an EMBL/GenBank/DDBJ whole genome shotgun (WGS) entry which is preliminary data.</text>
</comment>
<evidence type="ECO:0000313" key="3">
    <source>
        <dbReference type="EMBL" id="TMW62211.1"/>
    </source>
</evidence>
<proteinExistence type="predicted"/>
<accession>A0A8K1CEZ7</accession>
<dbReference type="PANTHER" id="PTHR43798">
    <property type="entry name" value="MONOACYLGLYCEROL LIPASE"/>
    <property type="match status" value="1"/>
</dbReference>
<protein>
    <recommendedName>
        <fullName evidence="2">AB hydrolase-1 domain-containing protein</fullName>
    </recommendedName>
</protein>
<dbReference type="Pfam" id="PF12697">
    <property type="entry name" value="Abhydrolase_6"/>
    <property type="match status" value="1"/>
</dbReference>
<keyword evidence="1" id="KW-1133">Transmembrane helix</keyword>
<evidence type="ECO:0000259" key="2">
    <source>
        <dbReference type="Pfam" id="PF12697"/>
    </source>
</evidence>
<dbReference type="Proteomes" id="UP000794436">
    <property type="component" value="Unassembled WGS sequence"/>
</dbReference>
<dbReference type="SUPFAM" id="SSF53474">
    <property type="entry name" value="alpha/beta-Hydrolases"/>
    <property type="match status" value="1"/>
</dbReference>
<evidence type="ECO:0000256" key="1">
    <source>
        <dbReference type="SAM" id="Phobius"/>
    </source>
</evidence>
<dbReference type="Gene3D" id="3.40.50.1820">
    <property type="entry name" value="alpha/beta hydrolase"/>
    <property type="match status" value="1"/>
</dbReference>
<keyword evidence="1" id="KW-0472">Membrane</keyword>
<dbReference type="PANTHER" id="PTHR43798:SF33">
    <property type="entry name" value="HYDROLASE, PUTATIVE (AFU_ORTHOLOGUE AFUA_2G14860)-RELATED"/>
    <property type="match status" value="1"/>
</dbReference>
<feature type="domain" description="AB hydrolase-1" evidence="2">
    <location>
        <begin position="136"/>
        <end position="406"/>
    </location>
</feature>
<feature type="transmembrane region" description="Helical" evidence="1">
    <location>
        <begin position="68"/>
        <end position="91"/>
    </location>
</feature>